<feature type="chain" id="PRO_5002950639" evidence="2">
    <location>
        <begin position="19"/>
        <end position="289"/>
    </location>
</feature>
<dbReference type="AlphaFoldDB" id="C5E3U2"/>
<gene>
    <name evidence="3" type="ordered locus">ZYRO0E00132g</name>
</gene>
<dbReference type="FunCoup" id="C5E3U2">
    <property type="interactions" value="145"/>
</dbReference>
<protein>
    <submittedName>
        <fullName evidence="3">ZYRO0E00132p</fullName>
    </submittedName>
</protein>
<dbReference type="KEGG" id="zro:ZYRO0E00132g"/>
<dbReference type="InterPro" id="IPR001142">
    <property type="entry name" value="DUP/COS"/>
</dbReference>
<evidence type="ECO:0000256" key="1">
    <source>
        <dbReference type="SAM" id="Phobius"/>
    </source>
</evidence>
<keyword evidence="1" id="KW-0812">Transmembrane</keyword>
<feature type="transmembrane region" description="Helical" evidence="1">
    <location>
        <begin position="175"/>
        <end position="192"/>
    </location>
</feature>
<dbReference type="EMBL" id="CU928181">
    <property type="protein sequence ID" value="CAR30703.1"/>
    <property type="molecule type" value="Genomic_DNA"/>
</dbReference>
<evidence type="ECO:0000313" key="4">
    <source>
        <dbReference type="Proteomes" id="UP000008536"/>
    </source>
</evidence>
<keyword evidence="1" id="KW-1133">Transmembrane helix</keyword>
<feature type="transmembrane region" description="Helical" evidence="1">
    <location>
        <begin position="147"/>
        <end position="169"/>
    </location>
</feature>
<name>C5E3U2_ZYGRC</name>
<accession>C5E3U2</accession>
<sequence length="289" mass="34339">MFATLYLEFSILLPLARLQYSKMYPNTTVLVRQVLELNPQRDFKKWDDIASKLNLLFYQEHIWNTPYFFYDGQQTQLAFKDNVLRPYHQGKFNGITDADKIQSARSYMQSIKKDFGLSLRDSLSKPVLNSKLPRDTYRGKFSFYSRYLLVGLTYLFQIDSLLKIVTTFGQKPFEALISLIYWQFLFLIFYRYRYRLLYQEMGTMQAIKFLSIITKVNPEKELNKWDQVARHMNEYLASEENSSHSKRRFLDGKRCLNCYKTYFEPLSVGNGPSEYCELKEIVEIIKPDA</sequence>
<dbReference type="RefSeq" id="XP_002498958.1">
    <property type="nucleotide sequence ID" value="XM_002498913.1"/>
</dbReference>
<keyword evidence="2" id="KW-0732">Signal</keyword>
<dbReference type="Proteomes" id="UP000008536">
    <property type="component" value="Chromosome E"/>
</dbReference>
<dbReference type="GeneID" id="8204954"/>
<evidence type="ECO:0000256" key="2">
    <source>
        <dbReference type="SAM" id="SignalP"/>
    </source>
</evidence>
<dbReference type="InParanoid" id="C5E3U2"/>
<evidence type="ECO:0000313" key="3">
    <source>
        <dbReference type="EMBL" id="CAR30703.1"/>
    </source>
</evidence>
<dbReference type="Pfam" id="PF00674">
    <property type="entry name" value="DUP"/>
    <property type="match status" value="2"/>
</dbReference>
<keyword evidence="1" id="KW-0472">Membrane</keyword>
<feature type="signal peptide" evidence="2">
    <location>
        <begin position="1"/>
        <end position="18"/>
    </location>
</feature>
<dbReference type="HOGENOM" id="CLU_062892_0_0_1"/>
<keyword evidence="4" id="KW-1185">Reference proteome</keyword>
<organism evidence="3 4">
    <name type="scientific">Zygosaccharomyces rouxii (strain ATCC 2623 / CBS 732 / NBRC 1130 / NCYC 568 / NRRL Y-229)</name>
    <dbReference type="NCBI Taxonomy" id="559307"/>
    <lineage>
        <taxon>Eukaryota</taxon>
        <taxon>Fungi</taxon>
        <taxon>Dikarya</taxon>
        <taxon>Ascomycota</taxon>
        <taxon>Saccharomycotina</taxon>
        <taxon>Saccharomycetes</taxon>
        <taxon>Saccharomycetales</taxon>
        <taxon>Saccharomycetaceae</taxon>
        <taxon>Zygosaccharomyces</taxon>
    </lineage>
</organism>
<reference evidence="3 4" key="1">
    <citation type="journal article" date="2009" name="Genome Res.">
        <title>Comparative genomics of protoploid Saccharomycetaceae.</title>
        <authorList>
            <consortium name="The Genolevures Consortium"/>
            <person name="Souciet J.-L."/>
            <person name="Dujon B."/>
            <person name="Gaillardin C."/>
            <person name="Johnston M."/>
            <person name="Baret P.V."/>
            <person name="Cliften P."/>
            <person name="Sherman D.J."/>
            <person name="Weissenbach J."/>
            <person name="Westhof E."/>
            <person name="Wincker P."/>
            <person name="Jubin C."/>
            <person name="Poulain J."/>
            <person name="Barbe V."/>
            <person name="Segurens B."/>
            <person name="Artiguenave F."/>
            <person name="Anthouard V."/>
            <person name="Vacherie B."/>
            <person name="Val M.-E."/>
            <person name="Fulton R.S."/>
            <person name="Minx P."/>
            <person name="Wilson R."/>
            <person name="Durrens P."/>
            <person name="Jean G."/>
            <person name="Marck C."/>
            <person name="Martin T."/>
            <person name="Nikolski M."/>
            <person name="Rolland T."/>
            <person name="Seret M.-L."/>
            <person name="Casaregola S."/>
            <person name="Despons L."/>
            <person name="Fairhead C."/>
            <person name="Fischer G."/>
            <person name="Lafontaine I."/>
            <person name="Leh V."/>
            <person name="Lemaire M."/>
            <person name="de Montigny J."/>
            <person name="Neuveglise C."/>
            <person name="Thierry A."/>
            <person name="Blanc-Lenfle I."/>
            <person name="Bleykasten C."/>
            <person name="Diffels J."/>
            <person name="Fritsch E."/>
            <person name="Frangeul L."/>
            <person name="Goeffon A."/>
            <person name="Jauniaux N."/>
            <person name="Kachouri-Lafond R."/>
            <person name="Payen C."/>
            <person name="Potier S."/>
            <person name="Pribylova L."/>
            <person name="Ozanne C."/>
            <person name="Richard G.-F."/>
            <person name="Sacerdot C."/>
            <person name="Straub M.-L."/>
            <person name="Talla E."/>
        </authorList>
    </citation>
    <scope>NUCLEOTIDE SEQUENCE [LARGE SCALE GENOMIC DNA]</scope>
    <source>
        <strain evidence="3 4">ATCC 2623 / CBS 732 / BCRC 21506 / NBRC 1130 / NCYC 568 / NRRL Y-229</strain>
    </source>
</reference>
<proteinExistence type="predicted"/>